<feature type="region of interest" description="Disordered" evidence="1">
    <location>
        <begin position="97"/>
        <end position="123"/>
    </location>
</feature>
<accession>H1SHX5</accession>
<dbReference type="PATRIC" id="fig|1127483.3.peg.8032"/>
<dbReference type="SUPFAM" id="SSF47413">
    <property type="entry name" value="lambda repressor-like DNA-binding domains"/>
    <property type="match status" value="1"/>
</dbReference>
<name>H1SHX5_9BURK</name>
<dbReference type="OrthoDB" id="5957901at2"/>
<evidence type="ECO:0000259" key="2">
    <source>
        <dbReference type="PROSITE" id="PS50943"/>
    </source>
</evidence>
<dbReference type="Pfam" id="PF01381">
    <property type="entry name" value="HTH_3"/>
    <property type="match status" value="1"/>
</dbReference>
<reference evidence="3 4" key="1">
    <citation type="journal article" date="2012" name="J. Bacteriol.">
        <title>De Novo Genome Project of Cupriavidus basilensis OR16.</title>
        <authorList>
            <person name="Cserhati M."/>
            <person name="Kriszt B."/>
            <person name="Szoboszlay S."/>
            <person name="Toth A."/>
            <person name="Szabo I."/>
            <person name="Tancsics A."/>
            <person name="Nagy I."/>
            <person name="Horvath B."/>
            <person name="Nagy I."/>
            <person name="Kukolya J."/>
        </authorList>
    </citation>
    <scope>NUCLEOTIDE SEQUENCE [LARGE SCALE GENOMIC DNA]</scope>
    <source>
        <strain evidence="3 4">OR16</strain>
    </source>
</reference>
<sequence length="123" mass="13055">MDYPIKAISQLRPILQGFRKANHLTQAEVAAKLGITQQSYAQLEANPAAASIERLYRTLQVLGVELVLSPIASQAAMPPGAYQSAPRQGTAATALVAQDSAAPAKPKRAKAIAPAAPKRREAW</sequence>
<dbReference type="RefSeq" id="WP_006164197.1">
    <property type="nucleotide sequence ID" value="NZ_AHJE01000172.1"/>
</dbReference>
<dbReference type="PROSITE" id="PS50943">
    <property type="entry name" value="HTH_CROC1"/>
    <property type="match status" value="1"/>
</dbReference>
<evidence type="ECO:0000256" key="1">
    <source>
        <dbReference type="SAM" id="MobiDB-lite"/>
    </source>
</evidence>
<dbReference type="InterPro" id="IPR010982">
    <property type="entry name" value="Lambda_DNA-bd_dom_sf"/>
</dbReference>
<dbReference type="Gene3D" id="1.10.260.40">
    <property type="entry name" value="lambda repressor-like DNA-binding domains"/>
    <property type="match status" value="1"/>
</dbReference>
<dbReference type="AlphaFoldDB" id="H1SHX5"/>
<gene>
    <name evidence="3" type="ORF">OR16_40389</name>
</gene>
<dbReference type="InterPro" id="IPR001387">
    <property type="entry name" value="Cro/C1-type_HTH"/>
</dbReference>
<dbReference type="EMBL" id="AHJE01000172">
    <property type="protein sequence ID" value="EHP37900.1"/>
    <property type="molecule type" value="Genomic_DNA"/>
</dbReference>
<evidence type="ECO:0000313" key="3">
    <source>
        <dbReference type="EMBL" id="EHP37900.1"/>
    </source>
</evidence>
<dbReference type="SMART" id="SM00530">
    <property type="entry name" value="HTH_XRE"/>
    <property type="match status" value="1"/>
</dbReference>
<dbReference type="Proteomes" id="UP000005808">
    <property type="component" value="Unassembled WGS sequence"/>
</dbReference>
<evidence type="ECO:0000313" key="4">
    <source>
        <dbReference type="Proteomes" id="UP000005808"/>
    </source>
</evidence>
<proteinExistence type="predicted"/>
<comment type="caution">
    <text evidence="3">The sequence shown here is derived from an EMBL/GenBank/DDBJ whole genome shotgun (WGS) entry which is preliminary data.</text>
</comment>
<organism evidence="3 4">
    <name type="scientific">Cupriavidus basilensis OR16</name>
    <dbReference type="NCBI Taxonomy" id="1127483"/>
    <lineage>
        <taxon>Bacteria</taxon>
        <taxon>Pseudomonadati</taxon>
        <taxon>Pseudomonadota</taxon>
        <taxon>Betaproteobacteria</taxon>
        <taxon>Burkholderiales</taxon>
        <taxon>Burkholderiaceae</taxon>
        <taxon>Cupriavidus</taxon>
    </lineage>
</organism>
<dbReference type="GO" id="GO:0003677">
    <property type="term" value="F:DNA binding"/>
    <property type="evidence" value="ECO:0007669"/>
    <property type="project" value="InterPro"/>
</dbReference>
<dbReference type="CDD" id="cd00093">
    <property type="entry name" value="HTH_XRE"/>
    <property type="match status" value="1"/>
</dbReference>
<protein>
    <submittedName>
        <fullName evidence="3">XRE family transcriptional regulator</fullName>
    </submittedName>
</protein>
<feature type="domain" description="HTH cro/C1-type" evidence="2">
    <location>
        <begin position="15"/>
        <end position="69"/>
    </location>
</feature>